<keyword evidence="2" id="KW-1185">Reference proteome</keyword>
<comment type="caution">
    <text evidence="1">The sequence shown here is derived from an EMBL/GenBank/DDBJ whole genome shotgun (WGS) entry which is preliminary data.</text>
</comment>
<evidence type="ECO:0000313" key="1">
    <source>
        <dbReference type="EMBL" id="ORZ07681.1"/>
    </source>
</evidence>
<dbReference type="AlphaFoldDB" id="A0A1X2I224"/>
<protein>
    <submittedName>
        <fullName evidence="1">Uncharacterized protein</fullName>
    </submittedName>
</protein>
<name>A0A1X2I224_9FUNG</name>
<reference evidence="1 2" key="1">
    <citation type="submission" date="2016-07" db="EMBL/GenBank/DDBJ databases">
        <title>Pervasive Adenine N6-methylation of Active Genes in Fungi.</title>
        <authorList>
            <consortium name="DOE Joint Genome Institute"/>
            <person name="Mondo S.J."/>
            <person name="Dannebaum R.O."/>
            <person name="Kuo R.C."/>
            <person name="Labutti K."/>
            <person name="Haridas S."/>
            <person name="Kuo A."/>
            <person name="Salamov A."/>
            <person name="Ahrendt S.R."/>
            <person name="Lipzen A."/>
            <person name="Sullivan W."/>
            <person name="Andreopoulos W.B."/>
            <person name="Clum A."/>
            <person name="Lindquist E."/>
            <person name="Daum C."/>
            <person name="Ramamoorthy G.K."/>
            <person name="Gryganskyi A."/>
            <person name="Culley D."/>
            <person name="Magnuson J.K."/>
            <person name="James T.Y."/>
            <person name="O'Malley M.A."/>
            <person name="Stajich J.E."/>
            <person name="Spatafora J.W."/>
            <person name="Visel A."/>
            <person name="Grigoriev I.V."/>
        </authorList>
    </citation>
    <scope>NUCLEOTIDE SEQUENCE [LARGE SCALE GENOMIC DNA]</scope>
    <source>
        <strain evidence="1 2">NRRL 1336</strain>
    </source>
</reference>
<accession>A0A1X2I224</accession>
<gene>
    <name evidence="1" type="ORF">BCR42DRAFT_455977</name>
</gene>
<proteinExistence type="predicted"/>
<dbReference type="Proteomes" id="UP000193560">
    <property type="component" value="Unassembled WGS sequence"/>
</dbReference>
<sequence>MEYILYLYRIVREINCLLGERHYLDMGADEQPSFSHGITDNFIDQRTEKARGRALLRCPKNNQIESINMKPNRPLWLPLTSFDWNETDPSTSLCKALTRHVLLFGTWREDKSSLLTAYDNDAYVIGFMHRPAVCGRKSFGITTL</sequence>
<dbReference type="EMBL" id="MCGE01000034">
    <property type="protein sequence ID" value="ORZ07681.1"/>
    <property type="molecule type" value="Genomic_DNA"/>
</dbReference>
<organism evidence="1 2">
    <name type="scientific">Absidia repens</name>
    <dbReference type="NCBI Taxonomy" id="90262"/>
    <lineage>
        <taxon>Eukaryota</taxon>
        <taxon>Fungi</taxon>
        <taxon>Fungi incertae sedis</taxon>
        <taxon>Mucoromycota</taxon>
        <taxon>Mucoromycotina</taxon>
        <taxon>Mucoromycetes</taxon>
        <taxon>Mucorales</taxon>
        <taxon>Cunninghamellaceae</taxon>
        <taxon>Absidia</taxon>
    </lineage>
</organism>
<evidence type="ECO:0000313" key="2">
    <source>
        <dbReference type="Proteomes" id="UP000193560"/>
    </source>
</evidence>